<name>A0A1T4NG49_9HYPH</name>
<dbReference type="RefSeq" id="WP_078707145.1">
    <property type="nucleotide sequence ID" value="NZ_FUXL01000003.1"/>
</dbReference>
<dbReference type="STRING" id="1365950.SAMN05428963_1039"/>
<dbReference type="Proteomes" id="UP000190135">
    <property type="component" value="Unassembled WGS sequence"/>
</dbReference>
<evidence type="ECO:0008006" key="3">
    <source>
        <dbReference type="Google" id="ProtNLM"/>
    </source>
</evidence>
<evidence type="ECO:0000313" key="1">
    <source>
        <dbReference type="EMBL" id="SJZ78194.1"/>
    </source>
</evidence>
<dbReference type="EMBL" id="FUXL01000003">
    <property type="protein sequence ID" value="SJZ78194.1"/>
    <property type="molecule type" value="Genomic_DNA"/>
</dbReference>
<reference evidence="1 2" key="1">
    <citation type="submission" date="2017-02" db="EMBL/GenBank/DDBJ databases">
        <authorList>
            <person name="Peterson S.W."/>
        </authorList>
    </citation>
    <scope>NUCLEOTIDE SEQUENCE [LARGE SCALE GENOMIC DNA]</scope>
    <source>
        <strain evidence="1 2">USBA 369</strain>
    </source>
</reference>
<proteinExistence type="predicted"/>
<dbReference type="AlphaFoldDB" id="A0A1T4NG49"/>
<dbReference type="InterPro" id="IPR046904">
    <property type="entry name" value="ABC-3C_MC2"/>
</dbReference>
<protein>
    <recommendedName>
        <fullName evidence="3">Threonine transporter</fullName>
    </recommendedName>
</protein>
<accession>A0A1T4NG49</accession>
<sequence>MVEAVARRKVPATFNGALEAGVRAVALLAAAHPYSFDLQRLIAFDYLLVHTADVGGPASLHPPAPLHPAELLVRRKLVEQALLLMMTRDLVQREVSTEGIRYRAGENATPFLQALQSGYLGALKDRAAWLVGEFGAQSDTDFRALMRRFFDRWVEEFQVAESSLGVES</sequence>
<dbReference type="Pfam" id="PF20288">
    <property type="entry name" value="MC2"/>
    <property type="match status" value="1"/>
</dbReference>
<organism evidence="1 2">
    <name type="scientific">Consotaella salsifontis</name>
    <dbReference type="NCBI Taxonomy" id="1365950"/>
    <lineage>
        <taxon>Bacteria</taxon>
        <taxon>Pseudomonadati</taxon>
        <taxon>Pseudomonadota</taxon>
        <taxon>Alphaproteobacteria</taxon>
        <taxon>Hyphomicrobiales</taxon>
        <taxon>Aurantimonadaceae</taxon>
        <taxon>Consotaella</taxon>
    </lineage>
</organism>
<dbReference type="OrthoDB" id="8662245at2"/>
<evidence type="ECO:0000313" key="2">
    <source>
        <dbReference type="Proteomes" id="UP000190135"/>
    </source>
</evidence>
<gene>
    <name evidence="1" type="ORF">SAMN05428963_1039</name>
</gene>
<keyword evidence="2" id="KW-1185">Reference proteome</keyword>